<dbReference type="Pfam" id="PF01336">
    <property type="entry name" value="tRNA_anti-codon"/>
    <property type="match status" value="1"/>
</dbReference>
<name>A0ABQ8Z5R5_9EUKA</name>
<reference evidence="5" key="1">
    <citation type="submission" date="2022-08" db="EMBL/GenBank/DDBJ databases">
        <title>Novel sulfate-reducing endosymbionts in the free-living metamonad Anaeramoeba.</title>
        <authorList>
            <person name="Jerlstrom-Hultqvist J."/>
            <person name="Cepicka I."/>
            <person name="Gallot-Lavallee L."/>
            <person name="Salas-Leiva D."/>
            <person name="Curtis B.A."/>
            <person name="Zahonova K."/>
            <person name="Pipaliya S."/>
            <person name="Dacks J."/>
            <person name="Roger A.J."/>
        </authorList>
    </citation>
    <scope>NUCLEOTIDE SEQUENCE</scope>
    <source>
        <strain evidence="5">Schooner1</strain>
    </source>
</reference>
<dbReference type="InterPro" id="IPR012340">
    <property type="entry name" value="NA-bd_OB-fold"/>
</dbReference>
<protein>
    <submittedName>
        <fullName evidence="5">Replication protein a-related</fullName>
    </submittedName>
</protein>
<keyword evidence="2" id="KW-0238">DNA-binding</keyword>
<evidence type="ECO:0000259" key="4">
    <source>
        <dbReference type="Pfam" id="PF01336"/>
    </source>
</evidence>
<evidence type="ECO:0000256" key="3">
    <source>
        <dbReference type="ARBA" id="ARBA00023242"/>
    </source>
</evidence>
<dbReference type="PANTHER" id="PTHR13989:SF16">
    <property type="entry name" value="REPLICATION PROTEIN A2"/>
    <property type="match status" value="1"/>
</dbReference>
<feature type="domain" description="OB" evidence="4">
    <location>
        <begin position="82"/>
        <end position="154"/>
    </location>
</feature>
<keyword evidence="6" id="KW-1185">Reference proteome</keyword>
<evidence type="ECO:0000256" key="2">
    <source>
        <dbReference type="ARBA" id="ARBA00023125"/>
    </source>
</evidence>
<dbReference type="SUPFAM" id="SSF50249">
    <property type="entry name" value="Nucleic acid-binding proteins"/>
    <property type="match status" value="1"/>
</dbReference>
<organism evidence="5 6">
    <name type="scientific">Anaeramoeba flamelloides</name>
    <dbReference type="NCBI Taxonomy" id="1746091"/>
    <lineage>
        <taxon>Eukaryota</taxon>
        <taxon>Metamonada</taxon>
        <taxon>Anaeramoebidae</taxon>
        <taxon>Anaeramoeba</taxon>
    </lineage>
</organism>
<proteinExistence type="predicted"/>
<evidence type="ECO:0000256" key="1">
    <source>
        <dbReference type="ARBA" id="ARBA00004123"/>
    </source>
</evidence>
<keyword evidence="3" id="KW-0539">Nucleus</keyword>
<gene>
    <name evidence="5" type="ORF">M0813_14499</name>
</gene>
<dbReference type="Proteomes" id="UP001150062">
    <property type="component" value="Unassembled WGS sequence"/>
</dbReference>
<evidence type="ECO:0000313" key="5">
    <source>
        <dbReference type="EMBL" id="KAJ6252118.1"/>
    </source>
</evidence>
<dbReference type="Gene3D" id="2.40.50.140">
    <property type="entry name" value="Nucleic acid-binding proteins"/>
    <property type="match status" value="1"/>
</dbReference>
<dbReference type="PANTHER" id="PTHR13989">
    <property type="entry name" value="REPLICATION PROTEIN A-RELATED"/>
    <property type="match status" value="1"/>
</dbReference>
<comment type="subcellular location">
    <subcellularLocation>
        <location evidence="1">Nucleus</location>
    </subcellularLocation>
</comment>
<sequence length="311" mass="36077">MSLDFESQTFYPPQNNFVDQTEKLQVFGQETVNSQSKNYDSRTTPYNSQTVTPVTIAQLLKAQQIYDDSFFVDGKRIFQINIIGILTKVEVSKASIKCEITDGTGSISIKFYGSSFGGESQEKQLQKLQIGKYVRILGRMKTFSQERTINSSNIFPITNHNEITHHFLHVIKVHYHNLSLQQQQQQEQQNPYLSQEKNMNQNNMFQYQQQDQQQQFYQNQPQETVKNQNSQIFQEQQSQIQFEQEQQQAQNIYQKVHSIIKESNSIGGCGIEEIQNIIGLEESQLVQIINYWISQGGVTPGKDEKHWIANF</sequence>
<comment type="caution">
    <text evidence="5">The sequence shown here is derived from an EMBL/GenBank/DDBJ whole genome shotgun (WGS) entry which is preliminary data.</text>
</comment>
<evidence type="ECO:0000313" key="6">
    <source>
        <dbReference type="Proteomes" id="UP001150062"/>
    </source>
</evidence>
<dbReference type="InterPro" id="IPR040260">
    <property type="entry name" value="RFA2-like"/>
</dbReference>
<dbReference type="EMBL" id="JAOAOG010000048">
    <property type="protein sequence ID" value="KAJ6252118.1"/>
    <property type="molecule type" value="Genomic_DNA"/>
</dbReference>
<dbReference type="InterPro" id="IPR004365">
    <property type="entry name" value="NA-bd_OB_tRNA"/>
</dbReference>
<dbReference type="CDD" id="cd04478">
    <property type="entry name" value="RPA2_DBD_D"/>
    <property type="match status" value="1"/>
</dbReference>
<accession>A0ABQ8Z5R5</accession>